<evidence type="ECO:0000313" key="2">
    <source>
        <dbReference type="EMBL" id="CAH2100847.1"/>
    </source>
</evidence>
<protein>
    <submittedName>
        <fullName evidence="2">Uncharacterized protein</fullName>
    </submittedName>
</protein>
<dbReference type="AlphaFoldDB" id="A0AAU9URY1"/>
<reference evidence="2" key="1">
    <citation type="submission" date="2022-03" db="EMBL/GenBank/DDBJ databases">
        <authorList>
            <person name="Tunstrom K."/>
        </authorList>
    </citation>
    <scope>NUCLEOTIDE SEQUENCE</scope>
</reference>
<dbReference type="EMBL" id="CAKOGL010000023">
    <property type="protein sequence ID" value="CAH2100847.1"/>
    <property type="molecule type" value="Genomic_DNA"/>
</dbReference>
<evidence type="ECO:0000256" key="1">
    <source>
        <dbReference type="SAM" id="MobiDB-lite"/>
    </source>
</evidence>
<dbReference type="Proteomes" id="UP001153954">
    <property type="component" value="Unassembled WGS sequence"/>
</dbReference>
<feature type="compositionally biased region" description="Basic residues" evidence="1">
    <location>
        <begin position="87"/>
        <end position="109"/>
    </location>
</feature>
<sequence length="109" mass="12812">MSNTAECTIVLDLMENEMLDVDADSNKVDITFDNSTPKALLRKPISKQSNSHNKRKKYYTPFEARKCIIAHFEEKKDFLSKKEQGRPNKKNMHKKSKTLRIKQKNIREK</sequence>
<proteinExistence type="predicted"/>
<gene>
    <name evidence="2" type="ORF">EEDITHA_LOCUS15661</name>
</gene>
<organism evidence="2 3">
    <name type="scientific">Euphydryas editha</name>
    <name type="common">Edith's checkerspot</name>
    <dbReference type="NCBI Taxonomy" id="104508"/>
    <lineage>
        <taxon>Eukaryota</taxon>
        <taxon>Metazoa</taxon>
        <taxon>Ecdysozoa</taxon>
        <taxon>Arthropoda</taxon>
        <taxon>Hexapoda</taxon>
        <taxon>Insecta</taxon>
        <taxon>Pterygota</taxon>
        <taxon>Neoptera</taxon>
        <taxon>Endopterygota</taxon>
        <taxon>Lepidoptera</taxon>
        <taxon>Glossata</taxon>
        <taxon>Ditrysia</taxon>
        <taxon>Papilionoidea</taxon>
        <taxon>Nymphalidae</taxon>
        <taxon>Nymphalinae</taxon>
        <taxon>Euphydryas</taxon>
    </lineage>
</organism>
<name>A0AAU9URY1_EUPED</name>
<keyword evidence="3" id="KW-1185">Reference proteome</keyword>
<feature type="region of interest" description="Disordered" evidence="1">
    <location>
        <begin position="78"/>
        <end position="109"/>
    </location>
</feature>
<accession>A0AAU9URY1</accession>
<evidence type="ECO:0000313" key="3">
    <source>
        <dbReference type="Proteomes" id="UP001153954"/>
    </source>
</evidence>
<comment type="caution">
    <text evidence="2">The sequence shown here is derived from an EMBL/GenBank/DDBJ whole genome shotgun (WGS) entry which is preliminary data.</text>
</comment>